<dbReference type="Proteomes" id="UP000652198">
    <property type="component" value="Unassembled WGS sequence"/>
</dbReference>
<sequence>MENPVGKAEQEFIWVVMSEFFVDNEIDHDREAAQISRFPMNVLKEIFFREVAPVCGPNMLTPAPAVWAG</sequence>
<keyword evidence="3" id="KW-1185">Reference proteome</keyword>
<comment type="caution">
    <text evidence="2">The sequence shown here is derived from an EMBL/GenBank/DDBJ whole genome shotgun (WGS) entry which is preliminary data.</text>
</comment>
<accession>A0ABX2C0Y6</accession>
<protein>
    <recommendedName>
        <fullName evidence="1">DUF7079 domain-containing protein</fullName>
    </recommendedName>
</protein>
<reference evidence="2 3" key="1">
    <citation type="submission" date="2019-11" db="EMBL/GenBank/DDBJ databases">
        <title>Metabolism of dissolved organic matter in forest soils.</title>
        <authorList>
            <person name="Cyle K.T."/>
            <person name="Wilhelm R.C."/>
            <person name="Martinez C.E."/>
        </authorList>
    </citation>
    <scope>NUCLEOTIDE SEQUENCE [LARGE SCALE GENOMIC DNA]</scope>
    <source>
        <strain evidence="2 3">1N</strain>
    </source>
</reference>
<evidence type="ECO:0000313" key="2">
    <source>
        <dbReference type="EMBL" id="NPT46701.1"/>
    </source>
</evidence>
<evidence type="ECO:0000259" key="1">
    <source>
        <dbReference type="Pfam" id="PF23296"/>
    </source>
</evidence>
<gene>
    <name evidence="2" type="ORF">GNZ12_36390</name>
</gene>
<proteinExistence type="predicted"/>
<dbReference type="Pfam" id="PF23296">
    <property type="entry name" value="DUF7079"/>
    <property type="match status" value="1"/>
</dbReference>
<feature type="domain" description="DUF7079" evidence="1">
    <location>
        <begin position="10"/>
        <end position="69"/>
    </location>
</feature>
<evidence type="ECO:0000313" key="3">
    <source>
        <dbReference type="Proteomes" id="UP000652198"/>
    </source>
</evidence>
<dbReference type="RefSeq" id="WP_172316860.1">
    <property type="nucleotide sequence ID" value="NZ_WOEY01000141.1"/>
</dbReference>
<dbReference type="InterPro" id="IPR055507">
    <property type="entry name" value="DUF7079"/>
</dbReference>
<dbReference type="EMBL" id="WOEY01000141">
    <property type="protein sequence ID" value="NPT46701.1"/>
    <property type="molecule type" value="Genomic_DNA"/>
</dbReference>
<organism evidence="2 3">
    <name type="scientific">Paraburkholderia solitsugae</name>
    <dbReference type="NCBI Taxonomy" id="2675748"/>
    <lineage>
        <taxon>Bacteria</taxon>
        <taxon>Pseudomonadati</taxon>
        <taxon>Pseudomonadota</taxon>
        <taxon>Betaproteobacteria</taxon>
        <taxon>Burkholderiales</taxon>
        <taxon>Burkholderiaceae</taxon>
        <taxon>Paraburkholderia</taxon>
    </lineage>
</organism>
<name>A0ABX2C0Y6_9BURK</name>